<dbReference type="GO" id="GO:0003677">
    <property type="term" value="F:DNA binding"/>
    <property type="evidence" value="ECO:0007669"/>
    <property type="project" value="UniProtKB-UniRule"/>
</dbReference>
<protein>
    <recommendedName>
        <fullName evidence="9">Dof zinc finger protein</fullName>
    </recommendedName>
</protein>
<feature type="domain" description="Dof-type" evidence="11">
    <location>
        <begin position="39"/>
        <end position="93"/>
    </location>
</feature>
<evidence type="ECO:0000256" key="2">
    <source>
        <dbReference type="ARBA" id="ARBA00022771"/>
    </source>
</evidence>
<comment type="caution">
    <text evidence="12">The sequence shown here is derived from an EMBL/GenBank/DDBJ whole genome shotgun (WGS) entry which is preliminary data.</text>
</comment>
<keyword evidence="2 8" id="KW-0863">Zinc-finger</keyword>
<dbReference type="EMBL" id="CAXHTB010000015">
    <property type="protein sequence ID" value="CAL0321722.1"/>
    <property type="molecule type" value="Genomic_DNA"/>
</dbReference>
<keyword evidence="6 9" id="KW-0804">Transcription</keyword>
<dbReference type="PROSITE" id="PS50884">
    <property type="entry name" value="ZF_DOF_2"/>
    <property type="match status" value="1"/>
</dbReference>
<dbReference type="GO" id="GO:0005634">
    <property type="term" value="C:nucleus"/>
    <property type="evidence" value="ECO:0007669"/>
    <property type="project" value="UniProtKB-SubCell"/>
</dbReference>
<evidence type="ECO:0000256" key="10">
    <source>
        <dbReference type="SAM" id="MobiDB-lite"/>
    </source>
</evidence>
<keyword evidence="3 9" id="KW-0862">Zinc</keyword>
<evidence type="ECO:0000256" key="7">
    <source>
        <dbReference type="ARBA" id="ARBA00023242"/>
    </source>
</evidence>
<evidence type="ECO:0000256" key="4">
    <source>
        <dbReference type="ARBA" id="ARBA00023015"/>
    </source>
</evidence>
<evidence type="ECO:0000313" key="13">
    <source>
        <dbReference type="Proteomes" id="UP001497480"/>
    </source>
</evidence>
<dbReference type="PANTHER" id="PTHR31992">
    <property type="entry name" value="DOF ZINC FINGER PROTEIN DOF1.4-RELATED"/>
    <property type="match status" value="1"/>
</dbReference>
<reference evidence="12 13" key="1">
    <citation type="submission" date="2024-03" db="EMBL/GenBank/DDBJ databases">
        <authorList>
            <person name="Martinez-Hernandez J."/>
        </authorList>
    </citation>
    <scope>NUCLEOTIDE SEQUENCE [LARGE SCALE GENOMIC DNA]</scope>
</reference>
<feature type="region of interest" description="Disordered" evidence="10">
    <location>
        <begin position="84"/>
        <end position="111"/>
    </location>
</feature>
<accession>A0AAV1XKN5</accession>
<keyword evidence="5 8" id="KW-0238">DNA-binding</keyword>
<dbReference type="InterPro" id="IPR003851">
    <property type="entry name" value="Znf_Dof"/>
</dbReference>
<evidence type="ECO:0000256" key="6">
    <source>
        <dbReference type="ARBA" id="ARBA00023163"/>
    </source>
</evidence>
<evidence type="ECO:0000256" key="8">
    <source>
        <dbReference type="PROSITE-ProRule" id="PRU00071"/>
    </source>
</evidence>
<evidence type="ECO:0000256" key="1">
    <source>
        <dbReference type="ARBA" id="ARBA00022723"/>
    </source>
</evidence>
<comment type="function">
    <text evidence="9">Transcription factor that binds specifically to a 5'-AA[AG]G-3' consensus core sequence.</text>
</comment>
<keyword evidence="13" id="KW-1185">Reference proteome</keyword>
<dbReference type="AlphaFoldDB" id="A0AAV1XKN5"/>
<gene>
    <name evidence="12" type="ORF">LLUT_LOCUS22782</name>
</gene>
<evidence type="ECO:0000259" key="11">
    <source>
        <dbReference type="PROSITE" id="PS50884"/>
    </source>
</evidence>
<organism evidence="12 13">
    <name type="scientific">Lupinus luteus</name>
    <name type="common">European yellow lupine</name>
    <dbReference type="NCBI Taxonomy" id="3873"/>
    <lineage>
        <taxon>Eukaryota</taxon>
        <taxon>Viridiplantae</taxon>
        <taxon>Streptophyta</taxon>
        <taxon>Embryophyta</taxon>
        <taxon>Tracheophyta</taxon>
        <taxon>Spermatophyta</taxon>
        <taxon>Magnoliopsida</taxon>
        <taxon>eudicotyledons</taxon>
        <taxon>Gunneridae</taxon>
        <taxon>Pentapetalae</taxon>
        <taxon>rosids</taxon>
        <taxon>fabids</taxon>
        <taxon>Fabales</taxon>
        <taxon>Fabaceae</taxon>
        <taxon>Papilionoideae</taxon>
        <taxon>50 kb inversion clade</taxon>
        <taxon>genistoids sensu lato</taxon>
        <taxon>core genistoids</taxon>
        <taxon>Genisteae</taxon>
        <taxon>Lupinus</taxon>
    </lineage>
</organism>
<comment type="subcellular location">
    <subcellularLocation>
        <location evidence="8 9">Nucleus</location>
    </subcellularLocation>
</comment>
<evidence type="ECO:0000256" key="5">
    <source>
        <dbReference type="ARBA" id="ARBA00023125"/>
    </source>
</evidence>
<keyword evidence="1 9" id="KW-0479">Metal-binding</keyword>
<dbReference type="Pfam" id="PF02701">
    <property type="entry name" value="Zn_ribbon_Dof"/>
    <property type="match status" value="1"/>
</dbReference>
<evidence type="ECO:0000256" key="3">
    <source>
        <dbReference type="ARBA" id="ARBA00022833"/>
    </source>
</evidence>
<keyword evidence="7 8" id="KW-0539">Nucleus</keyword>
<dbReference type="PROSITE" id="PS01361">
    <property type="entry name" value="ZF_DOF_1"/>
    <property type="match status" value="1"/>
</dbReference>
<evidence type="ECO:0000313" key="12">
    <source>
        <dbReference type="EMBL" id="CAL0321722.1"/>
    </source>
</evidence>
<keyword evidence="4 9" id="KW-0805">Transcription regulation</keyword>
<name>A0AAV1XKN5_LUPLU</name>
<dbReference type="Proteomes" id="UP001497480">
    <property type="component" value="Unassembled WGS sequence"/>
</dbReference>
<proteinExistence type="predicted"/>
<dbReference type="GO" id="GO:0003700">
    <property type="term" value="F:DNA-binding transcription factor activity"/>
    <property type="evidence" value="ECO:0007669"/>
    <property type="project" value="UniProtKB-UniRule"/>
</dbReference>
<evidence type="ECO:0000256" key="9">
    <source>
        <dbReference type="RuleBase" id="RU369094"/>
    </source>
</evidence>
<dbReference type="GO" id="GO:0008270">
    <property type="term" value="F:zinc ion binding"/>
    <property type="evidence" value="ECO:0007669"/>
    <property type="project" value="UniProtKB-KW"/>
</dbReference>
<dbReference type="InterPro" id="IPR045174">
    <property type="entry name" value="Dof"/>
</dbReference>
<sequence length="228" mass="25867">MEHEGNGERNMNNQQTHDVQIRQGGIRKQVKPQKPHEIQQCPRCDSLNTRFCYYNNYNLTQPRYFCKECRRYWTQGGTLRNIPIGGSCRKRKHAKNSSNSHAQQPQPQSLTLSPIMVSSINPSYEGLSSDFIGYSLPSQHQIQPSNFYQMGNTEREVSSLYMTQGLGIPTNMSNSNISDASLNDWPQNFTDNANTRTFDDAFFSSTSVGSSPLNLNQWSDIKGFGPLL</sequence>